<proteinExistence type="predicted"/>
<name>A0A168K7Y4_9BACL</name>
<protein>
    <recommendedName>
        <fullName evidence="3">Pyridoxamine 5'-phosphate oxidase putative domain-containing protein</fullName>
    </recommendedName>
</protein>
<accession>A0A168K7Y4</accession>
<dbReference type="EMBL" id="LVJH01000027">
    <property type="protein sequence ID" value="OAB41674.1"/>
    <property type="molecule type" value="Genomic_DNA"/>
</dbReference>
<comment type="caution">
    <text evidence="1">The sequence shown here is derived from an EMBL/GenBank/DDBJ whole genome shotgun (WGS) entry which is preliminary data.</text>
</comment>
<dbReference type="STRING" id="494026.PGLA_15465"/>
<sequence>MIKKVNRILHKLSTPLLELLNGQNLPDKQHEAILLLSMDENQFPHVAMISVGEIVAIDETELRLSLWRNTVTTTNLSRTGQATFVVIFEGVAYYVKISVQEMFISDARHDRQCFVAKVVSFRADVAKYADIVSGVRINLKEPEPVLQRWEETVADLLR</sequence>
<evidence type="ECO:0000313" key="2">
    <source>
        <dbReference type="Proteomes" id="UP000076967"/>
    </source>
</evidence>
<dbReference type="Gene3D" id="2.30.110.10">
    <property type="entry name" value="Electron Transport, Fmn-binding Protein, Chain A"/>
    <property type="match status" value="1"/>
</dbReference>
<dbReference type="InterPro" id="IPR012349">
    <property type="entry name" value="Split_barrel_FMN-bd"/>
</dbReference>
<keyword evidence="2" id="KW-1185">Reference proteome</keyword>
<gene>
    <name evidence="1" type="ORF">PGLA_15465</name>
</gene>
<dbReference type="AlphaFoldDB" id="A0A168K7Y4"/>
<evidence type="ECO:0008006" key="3">
    <source>
        <dbReference type="Google" id="ProtNLM"/>
    </source>
</evidence>
<dbReference type="Proteomes" id="UP000076967">
    <property type="component" value="Unassembled WGS sequence"/>
</dbReference>
<organism evidence="1 2">
    <name type="scientific">Paenibacillus glacialis</name>
    <dbReference type="NCBI Taxonomy" id="494026"/>
    <lineage>
        <taxon>Bacteria</taxon>
        <taxon>Bacillati</taxon>
        <taxon>Bacillota</taxon>
        <taxon>Bacilli</taxon>
        <taxon>Bacillales</taxon>
        <taxon>Paenibacillaceae</taxon>
        <taxon>Paenibacillus</taxon>
    </lineage>
</organism>
<evidence type="ECO:0000313" key="1">
    <source>
        <dbReference type="EMBL" id="OAB41674.1"/>
    </source>
</evidence>
<dbReference type="OrthoDB" id="6518717at2"/>
<reference evidence="1 2" key="1">
    <citation type="submission" date="2016-03" db="EMBL/GenBank/DDBJ databases">
        <title>Draft genome sequence of Paenibacillus glacialis DSM 22343.</title>
        <authorList>
            <person name="Shin S.-K."/>
            <person name="Yi H."/>
        </authorList>
    </citation>
    <scope>NUCLEOTIDE SEQUENCE [LARGE SCALE GENOMIC DNA]</scope>
    <source>
        <strain evidence="1 2">DSM 22343</strain>
    </source>
</reference>